<comment type="function">
    <text evidence="1">Forms an intersubunit bridge (bridge B4) with the 23S rRNA of the 50S subunit in the ribosome.</text>
</comment>
<keyword evidence="1 2" id="KW-0689">Ribosomal protein</keyword>
<evidence type="ECO:0000256" key="1">
    <source>
        <dbReference type="HAMAP-Rule" id="MF_01343"/>
    </source>
</evidence>
<dbReference type="GO" id="GO:0005840">
    <property type="term" value="C:ribosome"/>
    <property type="evidence" value="ECO:0007669"/>
    <property type="project" value="UniProtKB-KW"/>
</dbReference>
<protein>
    <recommendedName>
        <fullName evidence="1">Small ribosomal subunit protein uS15</fullName>
    </recommendedName>
</protein>
<evidence type="ECO:0000256" key="3">
    <source>
        <dbReference type="RuleBase" id="RU004524"/>
    </source>
</evidence>
<dbReference type="RefSeq" id="WP_218390384.1">
    <property type="nucleotide sequence ID" value="NZ_JAHUZE010000001.1"/>
</dbReference>
<evidence type="ECO:0000256" key="4">
    <source>
        <dbReference type="SAM" id="MobiDB-lite"/>
    </source>
</evidence>
<dbReference type="Pfam" id="PF00312">
    <property type="entry name" value="Ribosomal_S15"/>
    <property type="match status" value="1"/>
</dbReference>
<dbReference type="InterPro" id="IPR005290">
    <property type="entry name" value="Ribosomal_uS15_bac-type"/>
</dbReference>
<name>A0ABS6SX13_9RHOB</name>
<comment type="similarity">
    <text evidence="1 2">Belongs to the universal ribosomal protein uS15 family.</text>
</comment>
<dbReference type="CDD" id="cd00353">
    <property type="entry name" value="Ribosomal_S15p_S13e"/>
    <property type="match status" value="1"/>
</dbReference>
<accession>A0ABS6SX13</accession>
<dbReference type="SMART" id="SM01387">
    <property type="entry name" value="Ribosomal_S15"/>
    <property type="match status" value="1"/>
</dbReference>
<feature type="region of interest" description="Disordered" evidence="4">
    <location>
        <begin position="1"/>
        <end position="24"/>
    </location>
</feature>
<comment type="function">
    <text evidence="1 3">One of the primary rRNA binding proteins, it binds directly to 16S rRNA where it helps nucleate assembly of the platform of the 30S subunit by binding and bridging several RNA helices of the 16S rRNA.</text>
</comment>
<evidence type="ECO:0000313" key="5">
    <source>
        <dbReference type="EMBL" id="MBV7377498.1"/>
    </source>
</evidence>
<dbReference type="Proteomes" id="UP000756530">
    <property type="component" value="Unassembled WGS sequence"/>
</dbReference>
<dbReference type="PROSITE" id="PS00362">
    <property type="entry name" value="RIBOSOMAL_S15"/>
    <property type="match status" value="1"/>
</dbReference>
<dbReference type="InterPro" id="IPR000589">
    <property type="entry name" value="Ribosomal_uS15"/>
</dbReference>
<evidence type="ECO:0000256" key="2">
    <source>
        <dbReference type="RuleBase" id="RU003919"/>
    </source>
</evidence>
<evidence type="ECO:0000313" key="6">
    <source>
        <dbReference type="Proteomes" id="UP000756530"/>
    </source>
</evidence>
<keyword evidence="6" id="KW-1185">Reference proteome</keyword>
<feature type="compositionally biased region" description="Basic and acidic residues" evidence="4">
    <location>
        <begin position="1"/>
        <end position="11"/>
    </location>
</feature>
<keyword evidence="1 2" id="KW-0687">Ribonucleoprotein</keyword>
<gene>
    <name evidence="1 5" type="primary">rpsO</name>
    <name evidence="5" type="ORF">KJP28_01070</name>
</gene>
<comment type="subunit">
    <text evidence="1">Part of the 30S ribosomal subunit. Forms a bridge to the 50S subunit in the 70S ribosome, contacting the 23S rRNA.</text>
</comment>
<dbReference type="PANTHER" id="PTHR23321">
    <property type="entry name" value="RIBOSOMAL PROTEIN S15, BACTERIAL AND ORGANELLAR"/>
    <property type="match status" value="1"/>
</dbReference>
<organism evidence="5 6">
    <name type="scientific">Maritimibacter dapengensis</name>
    <dbReference type="NCBI Taxonomy" id="2836868"/>
    <lineage>
        <taxon>Bacteria</taxon>
        <taxon>Pseudomonadati</taxon>
        <taxon>Pseudomonadota</taxon>
        <taxon>Alphaproteobacteria</taxon>
        <taxon>Rhodobacterales</taxon>
        <taxon>Roseobacteraceae</taxon>
        <taxon>Maritimibacter</taxon>
    </lineage>
</organism>
<dbReference type="NCBIfam" id="TIGR00952">
    <property type="entry name" value="S15_bact"/>
    <property type="match status" value="1"/>
</dbReference>
<keyword evidence="1 3" id="KW-0699">rRNA-binding</keyword>
<dbReference type="HAMAP" id="MF_01343_B">
    <property type="entry name" value="Ribosomal_uS15_B"/>
    <property type="match status" value="1"/>
</dbReference>
<comment type="caution">
    <text evidence="5">The sequence shown here is derived from an EMBL/GenBank/DDBJ whole genome shotgun (WGS) entry which is preliminary data.</text>
</comment>
<dbReference type="PANTHER" id="PTHR23321:SF26">
    <property type="entry name" value="SMALL RIBOSOMAL SUBUNIT PROTEIN US15M"/>
    <property type="match status" value="1"/>
</dbReference>
<reference evidence="5 6" key="1">
    <citation type="submission" date="2021-05" db="EMBL/GenBank/DDBJ databases">
        <title>Culturable bacteria isolated from Daya Bay.</title>
        <authorList>
            <person name="Zheng W."/>
            <person name="Yu S."/>
            <person name="Huang Y."/>
        </authorList>
    </citation>
    <scope>NUCLEOTIDE SEQUENCE [LARGE SCALE GENOMIC DNA]</scope>
    <source>
        <strain evidence="5 6">DP4N28-5</strain>
    </source>
</reference>
<proteinExistence type="inferred from homology"/>
<sequence>MSITAEEKTGLIKEFGTKNGDTGSPEVQVAILTKRIATLTEHFKTHKKDNHGRRGLLKMVARRRKLLDYLKAKDEGRYRELIKSLGIRR</sequence>
<dbReference type="EMBL" id="JAHUZE010000001">
    <property type="protein sequence ID" value="MBV7377498.1"/>
    <property type="molecule type" value="Genomic_DNA"/>
</dbReference>
<keyword evidence="1 3" id="KW-0694">RNA-binding</keyword>